<dbReference type="AlphaFoldDB" id="A0ABD5WM53"/>
<dbReference type="RefSeq" id="WP_276281866.1">
    <property type="nucleotide sequence ID" value="NZ_CP119809.1"/>
</dbReference>
<dbReference type="Gene3D" id="2.40.128.630">
    <property type="match status" value="1"/>
</dbReference>
<dbReference type="SMART" id="SM00564">
    <property type="entry name" value="PQQ"/>
    <property type="match status" value="6"/>
</dbReference>
<dbReference type="InterPro" id="IPR015943">
    <property type="entry name" value="WD40/YVTN_repeat-like_dom_sf"/>
</dbReference>
<dbReference type="InterPro" id="IPR002372">
    <property type="entry name" value="PQQ_rpt_dom"/>
</dbReference>
<sequence>MDWSRRKLLAALGTAGVGGYWWVSDGRCPDRRAPDWTLDGRYWSPPTRDDGDTFVSEGYGITGRDAPHRIASLDARDGSPNWVFTVVGAGAGAPRVSDGAVYVGTGNDRVYAFDRRTGHVEWRYDAGGHETYGGGAWGRPAAVAGVVVAGVSHSEIADPPPTDSGAYTHRVVALAAESGEEVWSERVDAMAKTGPVAVGETVVAATKAGSVYGFGVADGTERWRTVVPTTVRHSLFADRERVHAASVDGQVAALNPESGEKRWTASLAASVRATERDSRSLLVGTESGAVVALARDSGRERWRFSADAPIGDLSSDRAHAFVLDQRGLVHVLDAETGEARDRFRVAENAGTDACGWVPRHHRGTGLDADEDSLAVTGPWVGHVRRYRE</sequence>
<dbReference type="InterPro" id="IPR011047">
    <property type="entry name" value="Quinoprotein_ADH-like_sf"/>
</dbReference>
<evidence type="ECO:0000313" key="2">
    <source>
        <dbReference type="EMBL" id="MFC7080289.1"/>
    </source>
</evidence>
<organism evidence="2 3">
    <name type="scientific">Halorussus caseinilyticus</name>
    <dbReference type="NCBI Taxonomy" id="3034025"/>
    <lineage>
        <taxon>Archaea</taxon>
        <taxon>Methanobacteriati</taxon>
        <taxon>Methanobacteriota</taxon>
        <taxon>Stenosarchaea group</taxon>
        <taxon>Halobacteria</taxon>
        <taxon>Halobacteriales</taxon>
        <taxon>Haladaptataceae</taxon>
        <taxon>Halorussus</taxon>
    </lineage>
</organism>
<proteinExistence type="predicted"/>
<comment type="caution">
    <text evidence="2">The sequence shown here is derived from an EMBL/GenBank/DDBJ whole genome shotgun (WGS) entry which is preliminary data.</text>
</comment>
<feature type="domain" description="Pyrrolo-quinoline quinone repeat" evidence="1">
    <location>
        <begin position="61"/>
        <end position="155"/>
    </location>
</feature>
<dbReference type="Gene3D" id="2.130.10.10">
    <property type="entry name" value="YVTN repeat-like/Quinoprotein amine dehydrogenase"/>
    <property type="match status" value="1"/>
</dbReference>
<dbReference type="PANTHER" id="PTHR34512:SF30">
    <property type="entry name" value="OUTER MEMBRANE PROTEIN ASSEMBLY FACTOR BAMB"/>
    <property type="match status" value="1"/>
</dbReference>
<dbReference type="Pfam" id="PF13360">
    <property type="entry name" value="PQQ_2"/>
    <property type="match status" value="2"/>
</dbReference>
<accession>A0ABD5WM53</accession>
<dbReference type="Proteomes" id="UP001596407">
    <property type="component" value="Unassembled WGS sequence"/>
</dbReference>
<evidence type="ECO:0000259" key="1">
    <source>
        <dbReference type="Pfam" id="PF13360"/>
    </source>
</evidence>
<protein>
    <submittedName>
        <fullName evidence="2">PQQ-binding-like beta-propeller repeat protein</fullName>
    </submittedName>
</protein>
<name>A0ABD5WM53_9EURY</name>
<gene>
    <name evidence="2" type="ORF">ACFQJ6_09360</name>
</gene>
<dbReference type="GeneID" id="79303095"/>
<keyword evidence="3" id="KW-1185">Reference proteome</keyword>
<evidence type="ECO:0000313" key="3">
    <source>
        <dbReference type="Proteomes" id="UP001596407"/>
    </source>
</evidence>
<dbReference type="PANTHER" id="PTHR34512">
    <property type="entry name" value="CELL SURFACE PROTEIN"/>
    <property type="match status" value="1"/>
</dbReference>
<dbReference type="Gene3D" id="2.40.10.480">
    <property type="match status" value="1"/>
</dbReference>
<dbReference type="InterPro" id="IPR018391">
    <property type="entry name" value="PQQ_b-propeller_rpt"/>
</dbReference>
<feature type="domain" description="Pyrrolo-quinoline quinone repeat" evidence="1">
    <location>
        <begin position="170"/>
        <end position="304"/>
    </location>
</feature>
<dbReference type="EMBL" id="JBHSZH010000005">
    <property type="protein sequence ID" value="MFC7080289.1"/>
    <property type="molecule type" value="Genomic_DNA"/>
</dbReference>
<dbReference type="SUPFAM" id="SSF50998">
    <property type="entry name" value="Quinoprotein alcohol dehydrogenase-like"/>
    <property type="match status" value="1"/>
</dbReference>
<reference evidence="2 3" key="1">
    <citation type="journal article" date="2019" name="Int. J. Syst. Evol. Microbiol.">
        <title>The Global Catalogue of Microorganisms (GCM) 10K type strain sequencing project: providing services to taxonomists for standard genome sequencing and annotation.</title>
        <authorList>
            <consortium name="The Broad Institute Genomics Platform"/>
            <consortium name="The Broad Institute Genome Sequencing Center for Infectious Disease"/>
            <person name="Wu L."/>
            <person name="Ma J."/>
        </authorList>
    </citation>
    <scope>NUCLEOTIDE SEQUENCE [LARGE SCALE GENOMIC DNA]</scope>
    <source>
        <strain evidence="2 3">DT72</strain>
    </source>
</reference>